<feature type="compositionally biased region" description="Low complexity" evidence="1">
    <location>
        <begin position="122"/>
        <end position="133"/>
    </location>
</feature>
<evidence type="ECO:0000313" key="4">
    <source>
        <dbReference type="Proteomes" id="UP000677804"/>
    </source>
</evidence>
<reference evidence="3 4" key="1">
    <citation type="submission" date="2021-05" db="EMBL/GenBank/DDBJ databases">
        <title>Novel species in genus Cellulomonas.</title>
        <authorList>
            <person name="Zhang G."/>
        </authorList>
    </citation>
    <scope>NUCLEOTIDE SEQUENCE [LARGE SCALE GENOMIC DNA]</scope>
    <source>
        <strain evidence="4">zg-ZUI222</strain>
    </source>
</reference>
<dbReference type="Pfam" id="PF00188">
    <property type="entry name" value="CAP"/>
    <property type="match status" value="1"/>
</dbReference>
<dbReference type="SUPFAM" id="SSF55797">
    <property type="entry name" value="PR-1-like"/>
    <property type="match status" value="1"/>
</dbReference>
<feature type="compositionally biased region" description="Pro residues" evidence="1">
    <location>
        <begin position="108"/>
        <end position="121"/>
    </location>
</feature>
<evidence type="ECO:0000256" key="1">
    <source>
        <dbReference type="SAM" id="MobiDB-lite"/>
    </source>
</evidence>
<dbReference type="RefSeq" id="WP_207340556.1">
    <property type="nucleotide sequence ID" value="NZ_CP074405.1"/>
</dbReference>
<evidence type="ECO:0000313" key="3">
    <source>
        <dbReference type="EMBL" id="QVI63081.1"/>
    </source>
</evidence>
<feature type="compositionally biased region" description="Low complexity" evidence="1">
    <location>
        <begin position="98"/>
        <end position="107"/>
    </location>
</feature>
<dbReference type="InterPro" id="IPR014044">
    <property type="entry name" value="CAP_dom"/>
</dbReference>
<protein>
    <submittedName>
        <fullName evidence="3">CAP domain-containing protein</fullName>
    </submittedName>
</protein>
<gene>
    <name evidence="3" type="ORF">KG103_03945</name>
</gene>
<feature type="region of interest" description="Disordered" evidence="1">
    <location>
        <begin position="49"/>
        <end position="133"/>
    </location>
</feature>
<organism evidence="3 4">
    <name type="scientific">Cellulomonas wangleii</name>
    <dbReference type="NCBI Taxonomy" id="2816956"/>
    <lineage>
        <taxon>Bacteria</taxon>
        <taxon>Bacillati</taxon>
        <taxon>Actinomycetota</taxon>
        <taxon>Actinomycetes</taxon>
        <taxon>Micrococcales</taxon>
        <taxon>Cellulomonadaceae</taxon>
        <taxon>Cellulomonas</taxon>
    </lineage>
</organism>
<feature type="domain" description="SCP" evidence="2">
    <location>
        <begin position="147"/>
        <end position="247"/>
    </location>
</feature>
<dbReference type="EMBL" id="CP074405">
    <property type="protein sequence ID" value="QVI63081.1"/>
    <property type="molecule type" value="Genomic_DNA"/>
</dbReference>
<dbReference type="PANTHER" id="PTHR31157:SF1">
    <property type="entry name" value="SCP DOMAIN-CONTAINING PROTEIN"/>
    <property type="match status" value="1"/>
</dbReference>
<dbReference type="InterPro" id="IPR035940">
    <property type="entry name" value="CAP_sf"/>
</dbReference>
<dbReference type="Proteomes" id="UP000677804">
    <property type="component" value="Chromosome"/>
</dbReference>
<evidence type="ECO:0000259" key="2">
    <source>
        <dbReference type="Pfam" id="PF00188"/>
    </source>
</evidence>
<keyword evidence="4" id="KW-1185">Reference proteome</keyword>
<accession>A0ABX8D6L2</accession>
<dbReference type="PANTHER" id="PTHR31157">
    <property type="entry name" value="SCP DOMAIN-CONTAINING PROTEIN"/>
    <property type="match status" value="1"/>
</dbReference>
<sequence length="254" mass="25454">MPAVHRRDIRRWQDRRARRRRRVRLVGSAGTLVVAMAVLLSAAPGANAPTREVVTAPPGDGLASRVQDVASRGGERTADPAPAEPSPLTSSAVPQTAPAPADGAADVPPAPPAPPASPSPQPQAAAQPPAAPADAAGALAAEIVTLTSAERTAAGLPALATSACATEQAAARAALLVAQGRFEHDPLGPVLEACAAGTVGENLSLGYPTAQGAVAGWMASPGHRENILRPAYTQIGVGCAAGARGWLCAQVFLG</sequence>
<dbReference type="CDD" id="cd05379">
    <property type="entry name" value="CAP_bacterial"/>
    <property type="match status" value="1"/>
</dbReference>
<proteinExistence type="predicted"/>
<name>A0ABX8D6L2_9CELL</name>
<dbReference type="Gene3D" id="3.40.33.10">
    <property type="entry name" value="CAP"/>
    <property type="match status" value="1"/>
</dbReference>